<sequence>MLNQMYASSSSMYIITNNSISFIKQSMVGMYLFGRSVLKHILLINLVIHNRYKNPGRFSFFDLSMLKRLNIHCSIYEIKLQLKEIFQFMTIIGFIEFIRPCTTYYV</sequence>
<evidence type="ECO:0008006" key="2">
    <source>
        <dbReference type="Google" id="ProtNLM"/>
    </source>
</evidence>
<accession>A0A8D8TKW7</accession>
<name>A0A8D8TKW7_9HEMI</name>
<dbReference type="EMBL" id="HBUF01283896">
    <property type="protein sequence ID" value="CAG6687892.1"/>
    <property type="molecule type" value="Transcribed_RNA"/>
</dbReference>
<organism evidence="1">
    <name type="scientific">Cacopsylla melanoneura</name>
    <dbReference type="NCBI Taxonomy" id="428564"/>
    <lineage>
        <taxon>Eukaryota</taxon>
        <taxon>Metazoa</taxon>
        <taxon>Ecdysozoa</taxon>
        <taxon>Arthropoda</taxon>
        <taxon>Hexapoda</taxon>
        <taxon>Insecta</taxon>
        <taxon>Pterygota</taxon>
        <taxon>Neoptera</taxon>
        <taxon>Paraneoptera</taxon>
        <taxon>Hemiptera</taxon>
        <taxon>Sternorrhyncha</taxon>
        <taxon>Psylloidea</taxon>
        <taxon>Psyllidae</taxon>
        <taxon>Psyllinae</taxon>
        <taxon>Cacopsylla</taxon>
    </lineage>
</organism>
<dbReference type="AlphaFoldDB" id="A0A8D8TKW7"/>
<proteinExistence type="predicted"/>
<reference evidence="1" key="1">
    <citation type="submission" date="2021-05" db="EMBL/GenBank/DDBJ databases">
        <authorList>
            <person name="Alioto T."/>
            <person name="Alioto T."/>
            <person name="Gomez Garrido J."/>
        </authorList>
    </citation>
    <scope>NUCLEOTIDE SEQUENCE</scope>
</reference>
<evidence type="ECO:0000313" key="1">
    <source>
        <dbReference type="EMBL" id="CAG6687892.1"/>
    </source>
</evidence>
<protein>
    <recommendedName>
        <fullName evidence="2">Maturase K</fullName>
    </recommendedName>
</protein>